<name>M7N1C8_9BACT</name>
<reference evidence="1 2" key="1">
    <citation type="journal article" date="2013" name="Genome Announc.">
        <title>Draft Genome Sequence of Cesiribacter andamanensis Strain AMV16T, Isolated from a Soil Sample from a Mud Volcano in the Andaman Islands, India.</title>
        <authorList>
            <person name="Shivaji S."/>
            <person name="Ara S."/>
            <person name="Begum Z."/>
            <person name="Srinivas T.N."/>
            <person name="Singh A."/>
            <person name="Kumar Pinnaka A."/>
        </authorList>
    </citation>
    <scope>NUCLEOTIDE SEQUENCE [LARGE SCALE GENOMIC DNA]</scope>
    <source>
        <strain evidence="1 2">AMV16</strain>
    </source>
</reference>
<comment type="caution">
    <text evidence="1">The sequence shown here is derived from an EMBL/GenBank/DDBJ whole genome shotgun (WGS) entry which is preliminary data.</text>
</comment>
<sequence length="162" mass="18306">MLKQLLSCSVLVLFLAGCAQHREADLSEKRQQANGGLFFLSDSIQGHRVKEDLRFNKKGYAFVQEEPILSLSDAELGFFYDSVIASDTFALLTFDLSDSALQQWQAKTAGASRKRVGLVVDEELIRWFPLSNSPYPALQLCYCEYSRNEIQALEQRLKGLPH</sequence>
<organism evidence="1 2">
    <name type="scientific">Cesiribacter andamanensis AMV16</name>
    <dbReference type="NCBI Taxonomy" id="1279009"/>
    <lineage>
        <taxon>Bacteria</taxon>
        <taxon>Pseudomonadati</taxon>
        <taxon>Bacteroidota</taxon>
        <taxon>Cytophagia</taxon>
        <taxon>Cytophagales</taxon>
        <taxon>Cesiribacteraceae</taxon>
        <taxon>Cesiribacter</taxon>
    </lineage>
</organism>
<dbReference type="EMBL" id="AODQ01000154">
    <property type="protein sequence ID" value="EMR01021.1"/>
    <property type="molecule type" value="Genomic_DNA"/>
</dbReference>
<dbReference type="PROSITE" id="PS51257">
    <property type="entry name" value="PROKAR_LIPOPROTEIN"/>
    <property type="match status" value="1"/>
</dbReference>
<dbReference type="AlphaFoldDB" id="M7N1C8"/>
<dbReference type="Proteomes" id="UP000011910">
    <property type="component" value="Unassembled WGS sequence"/>
</dbReference>
<protein>
    <submittedName>
        <fullName evidence="1">Uncharacterized protein</fullName>
    </submittedName>
</protein>
<dbReference type="RefSeq" id="WP_009197232.1">
    <property type="nucleotide sequence ID" value="NZ_AODQ01000154.1"/>
</dbReference>
<proteinExistence type="predicted"/>
<evidence type="ECO:0000313" key="1">
    <source>
        <dbReference type="EMBL" id="EMR01021.1"/>
    </source>
</evidence>
<keyword evidence="2" id="KW-1185">Reference proteome</keyword>
<gene>
    <name evidence="1" type="ORF">ADICEAN_03853</name>
</gene>
<accession>M7N1C8</accession>
<evidence type="ECO:0000313" key="2">
    <source>
        <dbReference type="Proteomes" id="UP000011910"/>
    </source>
</evidence>